<reference evidence="2 3" key="1">
    <citation type="submission" date="2024-09" db="EMBL/GenBank/DDBJ databases">
        <title>T2T genomes of carrot and Alternaria dauci and their utility for understanding host-pathogen interaction during carrot leaf blight disease.</title>
        <authorList>
            <person name="Liu W."/>
            <person name="Xu S."/>
            <person name="Ou C."/>
            <person name="Liu X."/>
            <person name="Zhuang F."/>
            <person name="Deng X.W."/>
        </authorList>
    </citation>
    <scope>NUCLEOTIDE SEQUENCE [LARGE SCALE GENOMIC DNA]</scope>
    <source>
        <strain evidence="2 3">A2016</strain>
    </source>
</reference>
<gene>
    <name evidence="2" type="ORF">ACET3X_001872</name>
</gene>
<keyword evidence="3" id="KW-1185">Reference proteome</keyword>
<evidence type="ECO:0000313" key="3">
    <source>
        <dbReference type="Proteomes" id="UP001578633"/>
    </source>
</evidence>
<protein>
    <submittedName>
        <fullName evidence="2">Uncharacterized protein</fullName>
    </submittedName>
</protein>
<feature type="compositionally biased region" description="Low complexity" evidence="1">
    <location>
        <begin position="99"/>
        <end position="112"/>
    </location>
</feature>
<dbReference type="RefSeq" id="XP_069312114.1">
    <property type="nucleotide sequence ID" value="XM_069447211.1"/>
</dbReference>
<feature type="compositionally biased region" description="Low complexity" evidence="1">
    <location>
        <begin position="1"/>
        <end position="33"/>
    </location>
</feature>
<feature type="compositionally biased region" description="Basic and acidic residues" evidence="1">
    <location>
        <begin position="39"/>
        <end position="54"/>
    </location>
</feature>
<dbReference type="Proteomes" id="UP001578633">
    <property type="component" value="Chromosome 1"/>
</dbReference>
<evidence type="ECO:0000313" key="2">
    <source>
        <dbReference type="EMBL" id="KAL1801530.1"/>
    </source>
</evidence>
<comment type="caution">
    <text evidence="2">The sequence shown here is derived from an EMBL/GenBank/DDBJ whole genome shotgun (WGS) entry which is preliminary data.</text>
</comment>
<accession>A0ABR3UZJ5</accession>
<sequence>MADARALLRQQRAARQQAQKPQKQSPAPATAPASKKRKAVDETVEERKRTRTEEEAGVPAGFFDAGAAKDEKEDAPEATALESAPIQDTKSPEPPKPAEPQLDAAAQAELDAFLNEMNAAKPAAPPPAKSAYAGAVIEAAPMSTAEIAAQAREDQSAQRAKRDEEMEGEKEDAARALEDEFEEMEGLEERVKRLREQREALRSASGGIMKVEEKEDVKPSLPAAENGESESDEDEDEDEDEDWDDWRFRPA</sequence>
<evidence type="ECO:0000256" key="1">
    <source>
        <dbReference type="SAM" id="MobiDB-lite"/>
    </source>
</evidence>
<feature type="compositionally biased region" description="Basic and acidic residues" evidence="1">
    <location>
        <begin position="151"/>
        <end position="164"/>
    </location>
</feature>
<dbReference type="GeneID" id="96082194"/>
<dbReference type="EMBL" id="JBHGVX010000001">
    <property type="protein sequence ID" value="KAL1801530.1"/>
    <property type="molecule type" value="Genomic_DNA"/>
</dbReference>
<feature type="region of interest" description="Disordered" evidence="1">
    <location>
        <begin position="202"/>
        <end position="251"/>
    </location>
</feature>
<proteinExistence type="predicted"/>
<name>A0ABR3UZJ5_9PLEO</name>
<feature type="region of interest" description="Disordered" evidence="1">
    <location>
        <begin position="1"/>
        <end position="130"/>
    </location>
</feature>
<organism evidence="2 3">
    <name type="scientific">Alternaria dauci</name>
    <dbReference type="NCBI Taxonomy" id="48095"/>
    <lineage>
        <taxon>Eukaryota</taxon>
        <taxon>Fungi</taxon>
        <taxon>Dikarya</taxon>
        <taxon>Ascomycota</taxon>
        <taxon>Pezizomycotina</taxon>
        <taxon>Dothideomycetes</taxon>
        <taxon>Pleosporomycetidae</taxon>
        <taxon>Pleosporales</taxon>
        <taxon>Pleosporineae</taxon>
        <taxon>Pleosporaceae</taxon>
        <taxon>Alternaria</taxon>
        <taxon>Alternaria sect. Porri</taxon>
    </lineage>
</organism>
<feature type="region of interest" description="Disordered" evidence="1">
    <location>
        <begin position="146"/>
        <end position="183"/>
    </location>
</feature>
<feature type="compositionally biased region" description="Acidic residues" evidence="1">
    <location>
        <begin position="227"/>
        <end position="244"/>
    </location>
</feature>